<proteinExistence type="predicted"/>
<organism evidence="1 2">
    <name type="scientific">Trifolium medium</name>
    <dbReference type="NCBI Taxonomy" id="97028"/>
    <lineage>
        <taxon>Eukaryota</taxon>
        <taxon>Viridiplantae</taxon>
        <taxon>Streptophyta</taxon>
        <taxon>Embryophyta</taxon>
        <taxon>Tracheophyta</taxon>
        <taxon>Spermatophyta</taxon>
        <taxon>Magnoliopsida</taxon>
        <taxon>eudicotyledons</taxon>
        <taxon>Gunneridae</taxon>
        <taxon>Pentapetalae</taxon>
        <taxon>rosids</taxon>
        <taxon>fabids</taxon>
        <taxon>Fabales</taxon>
        <taxon>Fabaceae</taxon>
        <taxon>Papilionoideae</taxon>
        <taxon>50 kb inversion clade</taxon>
        <taxon>NPAAA clade</taxon>
        <taxon>Hologalegina</taxon>
        <taxon>IRL clade</taxon>
        <taxon>Trifolieae</taxon>
        <taxon>Trifolium</taxon>
    </lineage>
</organism>
<evidence type="ECO:0000313" key="2">
    <source>
        <dbReference type="Proteomes" id="UP000265520"/>
    </source>
</evidence>
<dbReference type="Proteomes" id="UP000265520">
    <property type="component" value="Unassembled WGS sequence"/>
</dbReference>
<dbReference type="EMBL" id="LXQA010786827">
    <property type="protein sequence ID" value="MCI70970.1"/>
    <property type="molecule type" value="Genomic_DNA"/>
</dbReference>
<feature type="non-terminal residue" evidence="1">
    <location>
        <position position="1"/>
    </location>
</feature>
<evidence type="ECO:0000313" key="1">
    <source>
        <dbReference type="EMBL" id="MCI70970.1"/>
    </source>
</evidence>
<sequence>GCSLAPRVGLGSDLRRLATGLCRLARHCSQG</sequence>
<reference evidence="1 2" key="1">
    <citation type="journal article" date="2018" name="Front. Plant Sci.">
        <title>Red Clover (Trifolium pratense) and Zigzag Clover (T. medium) - A Picture of Genomic Similarities and Differences.</title>
        <authorList>
            <person name="Dluhosova J."/>
            <person name="Istvanek J."/>
            <person name="Nedelnik J."/>
            <person name="Repkova J."/>
        </authorList>
    </citation>
    <scope>NUCLEOTIDE SEQUENCE [LARGE SCALE GENOMIC DNA]</scope>
    <source>
        <strain evidence="2">cv. 10/8</strain>
        <tissue evidence="1">Leaf</tissue>
    </source>
</reference>
<keyword evidence="2" id="KW-1185">Reference proteome</keyword>
<protein>
    <submittedName>
        <fullName evidence="1">Uncharacterized protein</fullName>
    </submittedName>
</protein>
<dbReference type="AlphaFoldDB" id="A0A392UEV4"/>
<accession>A0A392UEV4</accession>
<name>A0A392UEV4_9FABA</name>
<comment type="caution">
    <text evidence="1">The sequence shown here is derived from an EMBL/GenBank/DDBJ whole genome shotgun (WGS) entry which is preliminary data.</text>
</comment>